<dbReference type="PRINTS" id="PR00171">
    <property type="entry name" value="SUGRTRNSPORT"/>
</dbReference>
<feature type="transmembrane region" description="Helical" evidence="9">
    <location>
        <begin position="275"/>
        <end position="294"/>
    </location>
</feature>
<evidence type="ECO:0000259" key="10">
    <source>
        <dbReference type="PROSITE" id="PS50850"/>
    </source>
</evidence>
<evidence type="ECO:0000313" key="11">
    <source>
        <dbReference type="EMBL" id="KAJ8715544.1"/>
    </source>
</evidence>
<feature type="transmembrane region" description="Helical" evidence="9">
    <location>
        <begin position="218"/>
        <end position="236"/>
    </location>
</feature>
<evidence type="ECO:0000256" key="6">
    <source>
        <dbReference type="ARBA" id="ARBA00023180"/>
    </source>
</evidence>
<feature type="transmembrane region" description="Helical" evidence="9">
    <location>
        <begin position="518"/>
        <end position="537"/>
    </location>
</feature>
<evidence type="ECO:0000256" key="2">
    <source>
        <dbReference type="ARBA" id="ARBA00022475"/>
    </source>
</evidence>
<proteinExistence type="inferred from homology"/>
<keyword evidence="6" id="KW-0325">Glycoprotein</keyword>
<dbReference type="InterPro" id="IPR050549">
    <property type="entry name" value="MFS_Trehalose_Transporter"/>
</dbReference>
<comment type="subcellular location">
    <subcellularLocation>
        <location evidence="1">Cell membrane</location>
        <topology evidence="1">Multi-pass membrane protein</topology>
    </subcellularLocation>
</comment>
<dbReference type="InterPro" id="IPR005828">
    <property type="entry name" value="MFS_sugar_transport-like"/>
</dbReference>
<organism evidence="11 12">
    <name type="scientific">Mythimna separata</name>
    <name type="common">Oriental armyworm</name>
    <name type="synonym">Pseudaletia separata</name>
    <dbReference type="NCBI Taxonomy" id="271217"/>
    <lineage>
        <taxon>Eukaryota</taxon>
        <taxon>Metazoa</taxon>
        <taxon>Ecdysozoa</taxon>
        <taxon>Arthropoda</taxon>
        <taxon>Hexapoda</taxon>
        <taxon>Insecta</taxon>
        <taxon>Pterygota</taxon>
        <taxon>Neoptera</taxon>
        <taxon>Endopterygota</taxon>
        <taxon>Lepidoptera</taxon>
        <taxon>Glossata</taxon>
        <taxon>Ditrysia</taxon>
        <taxon>Noctuoidea</taxon>
        <taxon>Noctuidae</taxon>
        <taxon>Noctuinae</taxon>
        <taxon>Hadenini</taxon>
        <taxon>Mythimna</taxon>
    </lineage>
</organism>
<name>A0AAD7YIC6_MYTSE</name>
<keyword evidence="4 9" id="KW-1133">Transmembrane helix</keyword>
<evidence type="ECO:0000256" key="9">
    <source>
        <dbReference type="SAM" id="Phobius"/>
    </source>
</evidence>
<comment type="caution">
    <text evidence="11">The sequence shown here is derived from an EMBL/GenBank/DDBJ whole genome shotgun (WGS) entry which is preliminary data.</text>
</comment>
<evidence type="ECO:0000256" key="1">
    <source>
        <dbReference type="ARBA" id="ARBA00004651"/>
    </source>
</evidence>
<feature type="transmembrane region" description="Helical" evidence="9">
    <location>
        <begin position="242"/>
        <end position="263"/>
    </location>
</feature>
<dbReference type="SUPFAM" id="SSF103473">
    <property type="entry name" value="MFS general substrate transporter"/>
    <property type="match status" value="1"/>
</dbReference>
<dbReference type="Gene3D" id="1.20.1250.20">
    <property type="entry name" value="MFS general substrate transporter like domains"/>
    <property type="match status" value="1"/>
</dbReference>
<keyword evidence="3 9" id="KW-0812">Transmembrane</keyword>
<feature type="transmembrane region" description="Helical" evidence="9">
    <location>
        <begin position="421"/>
        <end position="441"/>
    </location>
</feature>
<gene>
    <name evidence="11" type="ORF">PYW07_010026</name>
</gene>
<evidence type="ECO:0000256" key="7">
    <source>
        <dbReference type="ARBA" id="ARBA00024348"/>
    </source>
</evidence>
<feature type="transmembrane region" description="Helical" evidence="9">
    <location>
        <begin position="6"/>
        <end position="22"/>
    </location>
</feature>
<dbReference type="InterPro" id="IPR036259">
    <property type="entry name" value="MFS_trans_sf"/>
</dbReference>
<dbReference type="InterPro" id="IPR020846">
    <property type="entry name" value="MFS_dom"/>
</dbReference>
<protein>
    <recommendedName>
        <fullName evidence="10">Major facilitator superfamily (MFS) profile domain-containing protein</fullName>
    </recommendedName>
</protein>
<keyword evidence="2" id="KW-1003">Cell membrane</keyword>
<feature type="transmembrane region" description="Helical" evidence="9">
    <location>
        <begin position="549"/>
        <end position="568"/>
    </location>
</feature>
<dbReference type="GO" id="GO:0051119">
    <property type="term" value="F:sugar transmembrane transporter activity"/>
    <property type="evidence" value="ECO:0007669"/>
    <property type="project" value="InterPro"/>
</dbReference>
<dbReference type="Proteomes" id="UP001231518">
    <property type="component" value="Chromosome 24"/>
</dbReference>
<dbReference type="Pfam" id="PF00083">
    <property type="entry name" value="Sugar_tr"/>
    <property type="match status" value="1"/>
</dbReference>
<accession>A0AAD7YIC6</accession>
<feature type="transmembrane region" description="Helical" evidence="9">
    <location>
        <begin position="448"/>
        <end position="469"/>
    </location>
</feature>
<dbReference type="PANTHER" id="PTHR48021:SF1">
    <property type="entry name" value="GH07001P-RELATED"/>
    <property type="match status" value="1"/>
</dbReference>
<feature type="transmembrane region" description="Helical" evidence="9">
    <location>
        <begin position="300"/>
        <end position="320"/>
    </location>
</feature>
<dbReference type="GO" id="GO:0005886">
    <property type="term" value="C:plasma membrane"/>
    <property type="evidence" value="ECO:0007669"/>
    <property type="project" value="UniProtKB-SubCell"/>
</dbReference>
<feature type="domain" description="Major facilitator superfamily (MFS) profile" evidence="10">
    <location>
        <begin position="123"/>
        <end position="572"/>
    </location>
</feature>
<dbReference type="PROSITE" id="PS00216">
    <property type="entry name" value="SUGAR_TRANSPORT_1"/>
    <property type="match status" value="1"/>
</dbReference>
<dbReference type="PANTHER" id="PTHR48021">
    <property type="match status" value="1"/>
</dbReference>
<sequence length="604" mass="66828">MSMHLSVVDATTLTFLFLFVSLKKKNLSAVVGECTREYQRLNDSVTGRMEGENVTRTQVTWDKEKKVDEQSTSTVDVEATAAQQQQTQEPEKKNGANTKKLRRLDTVPDIKRDTSGITTQYIATGIVNLGAFAAGVCVAWSSSALPLLTNGLFEPPSPTRDVIAVENTTPSILSTEHSKLTLTASEASWVASLLCLGALWGAGPAGLISEYFGRKKTLLYLALPLVVSWILVASSPNVYGLYVGRFVGGVALGAFSVGIPPYIEDIAEKHILPTLANFYHVHFSCGVLFGYIIGLVENSSWLTVLCAAVPTAFFVAFIFLPESPAYLMSQGKFQESKAALRYFRGIDNDIDGEFREIKERLRSSAKIRVTFKELFGTRSTAKALVVSFGLMIFQQMSGIFPVLFYAKNIFETFAIGLNPPSAAIILGFCFVSSTYFSTMLLKVVRRRVLLMISFAAMAVNLGCLGIFYHLKASNLSPSSTWVPLITLCLFVSFYASGVGPIPWLMLREIFPPHMTRRATALTAGFHWLLAFAVTKFYQNLVDMVKHGWTLWAFSITCIVGIAFVYFFVPETKDRSLQEIQNEFEGIHKKRKHTHVIEVESVSEA</sequence>
<comment type="similarity">
    <text evidence="7">Belongs to the major facilitator superfamily. Sugar transporter (TC 2.A.1.1) family. Trehalose transporter subfamily.</text>
</comment>
<evidence type="ECO:0000256" key="4">
    <source>
        <dbReference type="ARBA" id="ARBA00022989"/>
    </source>
</evidence>
<dbReference type="PROSITE" id="PS50850">
    <property type="entry name" value="MFS"/>
    <property type="match status" value="1"/>
</dbReference>
<evidence type="ECO:0000256" key="8">
    <source>
        <dbReference type="SAM" id="MobiDB-lite"/>
    </source>
</evidence>
<dbReference type="EMBL" id="JARGEI010000018">
    <property type="protein sequence ID" value="KAJ8715544.1"/>
    <property type="molecule type" value="Genomic_DNA"/>
</dbReference>
<keyword evidence="12" id="KW-1185">Reference proteome</keyword>
<dbReference type="InterPro" id="IPR044775">
    <property type="entry name" value="MFS_ERD6/Tret1-like"/>
</dbReference>
<feature type="compositionally biased region" description="Low complexity" evidence="8">
    <location>
        <begin position="79"/>
        <end position="88"/>
    </location>
</feature>
<evidence type="ECO:0000313" key="12">
    <source>
        <dbReference type="Proteomes" id="UP001231518"/>
    </source>
</evidence>
<feature type="transmembrane region" description="Helical" evidence="9">
    <location>
        <begin position="481"/>
        <end position="506"/>
    </location>
</feature>
<evidence type="ECO:0000256" key="3">
    <source>
        <dbReference type="ARBA" id="ARBA00022692"/>
    </source>
</evidence>
<dbReference type="FunFam" id="1.20.1250.20:FF:000055">
    <property type="entry name" value="Facilitated trehalose transporter Tret1-2 homolog"/>
    <property type="match status" value="1"/>
</dbReference>
<dbReference type="InterPro" id="IPR003663">
    <property type="entry name" value="Sugar/inositol_transpt"/>
</dbReference>
<evidence type="ECO:0000256" key="5">
    <source>
        <dbReference type="ARBA" id="ARBA00023136"/>
    </source>
</evidence>
<dbReference type="CDD" id="cd17358">
    <property type="entry name" value="MFS_GLUT6_8_Class3_like"/>
    <property type="match status" value="1"/>
</dbReference>
<feature type="region of interest" description="Disordered" evidence="8">
    <location>
        <begin position="53"/>
        <end position="99"/>
    </location>
</feature>
<feature type="transmembrane region" description="Helical" evidence="9">
    <location>
        <begin position="187"/>
        <end position="206"/>
    </location>
</feature>
<feature type="transmembrane region" description="Helical" evidence="9">
    <location>
        <begin position="121"/>
        <end position="142"/>
    </location>
</feature>
<keyword evidence="5 9" id="KW-0472">Membrane</keyword>
<dbReference type="InterPro" id="IPR005829">
    <property type="entry name" value="Sugar_transporter_CS"/>
</dbReference>
<feature type="transmembrane region" description="Helical" evidence="9">
    <location>
        <begin position="383"/>
        <end position="406"/>
    </location>
</feature>
<reference evidence="11" key="1">
    <citation type="submission" date="2023-03" db="EMBL/GenBank/DDBJ databases">
        <title>Chromosome-level genomes of two armyworms, Mythimna separata and Mythimna loreyi, provide insights into the biosynthesis and reception of sex pheromones.</title>
        <authorList>
            <person name="Zhao H."/>
        </authorList>
    </citation>
    <scope>NUCLEOTIDE SEQUENCE</scope>
    <source>
        <strain evidence="11">BeijingLab</strain>
        <tissue evidence="11">Pupa</tissue>
    </source>
</reference>
<dbReference type="AlphaFoldDB" id="A0AAD7YIC6"/>